<keyword evidence="3" id="KW-1185">Reference proteome</keyword>
<reference evidence="3" key="1">
    <citation type="journal article" date="2019" name="Int. J. Syst. Evol. Microbiol.">
        <title>The Global Catalogue of Microorganisms (GCM) 10K type strain sequencing project: providing services to taxonomists for standard genome sequencing and annotation.</title>
        <authorList>
            <consortium name="The Broad Institute Genomics Platform"/>
            <consortium name="The Broad Institute Genome Sequencing Center for Infectious Disease"/>
            <person name="Wu L."/>
            <person name="Ma J."/>
        </authorList>
    </citation>
    <scope>NUCLEOTIDE SEQUENCE [LARGE SCALE GENOMIC DNA]</scope>
    <source>
        <strain evidence="3">JCM 16898</strain>
    </source>
</reference>
<dbReference type="EMBL" id="BAAAZN010000011">
    <property type="protein sequence ID" value="GAA3561361.1"/>
    <property type="molecule type" value="Genomic_DNA"/>
</dbReference>
<accession>A0ABP6X8N2</accession>
<feature type="chain" id="PRO_5047397683" description="Secreted protein" evidence="1">
    <location>
        <begin position="28"/>
        <end position="144"/>
    </location>
</feature>
<feature type="signal peptide" evidence="1">
    <location>
        <begin position="1"/>
        <end position="27"/>
    </location>
</feature>
<organism evidence="2 3">
    <name type="scientific">Amycolatopsis ultiminotia</name>
    <dbReference type="NCBI Taxonomy" id="543629"/>
    <lineage>
        <taxon>Bacteria</taxon>
        <taxon>Bacillati</taxon>
        <taxon>Actinomycetota</taxon>
        <taxon>Actinomycetes</taxon>
        <taxon>Pseudonocardiales</taxon>
        <taxon>Pseudonocardiaceae</taxon>
        <taxon>Amycolatopsis</taxon>
    </lineage>
</organism>
<protein>
    <recommendedName>
        <fullName evidence="4">Secreted protein</fullName>
    </recommendedName>
</protein>
<evidence type="ECO:0000256" key="1">
    <source>
        <dbReference type="SAM" id="SignalP"/>
    </source>
</evidence>
<keyword evidence="1" id="KW-0732">Signal</keyword>
<gene>
    <name evidence="2" type="ORF">GCM10022222_51400</name>
</gene>
<name>A0ABP6X8N2_9PSEU</name>
<comment type="caution">
    <text evidence="2">The sequence shown here is derived from an EMBL/GenBank/DDBJ whole genome shotgun (WGS) entry which is preliminary data.</text>
</comment>
<dbReference type="Proteomes" id="UP001500689">
    <property type="component" value="Unassembled WGS sequence"/>
</dbReference>
<evidence type="ECO:0000313" key="3">
    <source>
        <dbReference type="Proteomes" id="UP001500689"/>
    </source>
</evidence>
<proteinExistence type="predicted"/>
<sequence>MKTMKSIALPVIAAVAGLTFSTPVASASDQAVPRRPNPAAPSCGGTFSVFYLGSKPVNDVFSVRIYYSDMYRWTQGQGGTIDYTASSGQSFDGYNANPSGGSSVIDNVPSTFVGTWHAYVYRIDGTNACIAEFDVAHDTPPKSH</sequence>
<evidence type="ECO:0008006" key="4">
    <source>
        <dbReference type="Google" id="ProtNLM"/>
    </source>
</evidence>
<evidence type="ECO:0000313" key="2">
    <source>
        <dbReference type="EMBL" id="GAA3561361.1"/>
    </source>
</evidence>